<accession>A0A426YNB3</accession>
<protein>
    <submittedName>
        <fullName evidence="1">Uncharacterized protein</fullName>
    </submittedName>
</protein>
<organism evidence="1 2">
    <name type="scientific">Ensete ventricosum</name>
    <name type="common">Abyssinian banana</name>
    <name type="synonym">Musa ensete</name>
    <dbReference type="NCBI Taxonomy" id="4639"/>
    <lineage>
        <taxon>Eukaryota</taxon>
        <taxon>Viridiplantae</taxon>
        <taxon>Streptophyta</taxon>
        <taxon>Embryophyta</taxon>
        <taxon>Tracheophyta</taxon>
        <taxon>Spermatophyta</taxon>
        <taxon>Magnoliopsida</taxon>
        <taxon>Liliopsida</taxon>
        <taxon>Zingiberales</taxon>
        <taxon>Musaceae</taxon>
        <taxon>Ensete</taxon>
    </lineage>
</organism>
<dbReference type="AlphaFoldDB" id="A0A426YNB3"/>
<evidence type="ECO:0000313" key="1">
    <source>
        <dbReference type="EMBL" id="RRT53224.1"/>
    </source>
</evidence>
<reference evidence="1 2" key="1">
    <citation type="journal article" date="2014" name="Agronomy (Basel)">
        <title>A Draft Genome Sequence for Ensete ventricosum, the Drought-Tolerant Tree Against Hunger.</title>
        <authorList>
            <person name="Harrison J."/>
            <person name="Moore K.A."/>
            <person name="Paszkiewicz K."/>
            <person name="Jones T."/>
            <person name="Grant M."/>
            <person name="Ambacheew D."/>
            <person name="Muzemil S."/>
            <person name="Studholme D.J."/>
        </authorList>
    </citation>
    <scope>NUCLEOTIDE SEQUENCE [LARGE SCALE GENOMIC DNA]</scope>
</reference>
<proteinExistence type="predicted"/>
<dbReference type="Proteomes" id="UP000287651">
    <property type="component" value="Unassembled WGS sequence"/>
</dbReference>
<evidence type="ECO:0000313" key="2">
    <source>
        <dbReference type="Proteomes" id="UP000287651"/>
    </source>
</evidence>
<name>A0A426YNB3_ENSVE</name>
<dbReference type="EMBL" id="AMZH03011247">
    <property type="protein sequence ID" value="RRT53224.1"/>
    <property type="molecule type" value="Genomic_DNA"/>
</dbReference>
<sequence length="164" mass="17533">MGDYVGAASAAKGGRSVVNRGEGLTAIDFGSHVSLAEKEGAGMTGKGGLIAIAEEAEVALFLLHYERRRWRRQKKRSEVVVRQRRATTDGGEVAGVGVGECTVNTNRWKTLVAASGEWTMEIRCGKGKRKTTAFTAVWATGADESDDSSEMWRSNAGVATDGYC</sequence>
<comment type="caution">
    <text evidence="1">The sequence shown here is derived from an EMBL/GenBank/DDBJ whole genome shotgun (WGS) entry which is preliminary data.</text>
</comment>
<gene>
    <name evidence="1" type="ORF">B296_00010321</name>
</gene>